<evidence type="ECO:0000259" key="4">
    <source>
        <dbReference type="SMART" id="SM00555"/>
    </source>
</evidence>
<dbReference type="SMART" id="SM00555">
    <property type="entry name" value="GIT"/>
    <property type="match status" value="2"/>
</dbReference>
<organism evidence="6 8">
    <name type="scientific">Orbilia oligospora</name>
    <name type="common">Nematode-trapping fungus</name>
    <name type="synonym">Arthrobotrys oligospora</name>
    <dbReference type="NCBI Taxonomy" id="2813651"/>
    <lineage>
        <taxon>Eukaryota</taxon>
        <taxon>Fungi</taxon>
        <taxon>Dikarya</taxon>
        <taxon>Ascomycota</taxon>
        <taxon>Pezizomycotina</taxon>
        <taxon>Orbiliomycetes</taxon>
        <taxon>Orbiliales</taxon>
        <taxon>Orbiliaceae</taxon>
        <taxon>Orbilia</taxon>
    </lineage>
</organism>
<feature type="region of interest" description="Disordered" evidence="3">
    <location>
        <begin position="823"/>
        <end position="846"/>
    </location>
</feature>
<sequence>MNNITAASRPPLLDHRPPLSPMSVAGSDWSGISTYKSPTDSGSTMSRTASSSGPSMGRSSNTSPPSSVARSSDGMRMYEDSPNMRPRMRMPPRRDQKLDDEQQVARQHAALKALLEPYLKAEKNDSKANKARDKLLRLTGIQFQELSTDVYDELQRRQGAGDRLSSASSVLKTNPADLPEGSTPHLMPRTEFHPKRNQARQKLSTLPTPRFRDLATDVFYELERRYPHVTGSGIDRSASPASSLRDNSPNNQQDRRPKPAPLNPNPLNGAQRPGPGGYGMQPRTPTGLGPGAGPGGPNGMGGPNSMGGSNGFGGPTNGLGGPPNGLGGPNGPGAGPNSLGRPLPKNLPPQNRPDKPISDEDYDEMPNDEEEAFGLEDRYRQSGGANKRAVNGRESLASNASSSREPPSNQADKKLIADYQVQVSTLQKRLDAIEFQTREKDLEISRLRDAEQLWKDDEEELRSVQSQLKVLQGHNEHALESKARELSDLKNSLENKLANAQNLNSSLQSELARLRSENRALEDWQNSHECRGGGGGNSIGGGGDPDLQRKYKELLEVHEHLKVELQQQQETTEEVRKQAMSFLEEMKSLSASGDITHSHDQLTAEIASLRDEVKDWKARYTKTKTQLRNLRAASIGLQYAMESSVNRATAHSDPNGLIKDIHITKCQLTVDEILRTARIDPKGTLVHMKSVAVVVRAITKSIDNSNPPDDVLKMSMRLEATGQNLITAIRNHASADGLSPVSLVDAATSHLTSAVVDLAKKVKVRPTPSEELEDDDLGDGMTEDGDAELLSVPLKSSKSTPVMNGNSPARTSIESVYSTSSFSSRYSNQRGSARNQSGTWNSKRDGKFSAMNPLGIGSLPSFDVQEERSEVEELKNFLISQTNGVIESIQRLLQEIRAEDSHLRTLRPLMDDVILFVGKVIQSTENAMDTARSTKLQDRIGRIVKSLDDSMHQMLGMKIEDIENEGKASKDFNARLAGHCFAMARETKELVRVVEEIDNEAR</sequence>
<feature type="compositionally biased region" description="Gly residues" evidence="3">
    <location>
        <begin position="288"/>
        <end position="334"/>
    </location>
</feature>
<protein>
    <submittedName>
        <fullName evidence="6">Component of the polarisome</fullName>
    </submittedName>
</protein>
<dbReference type="InterPro" id="IPR039892">
    <property type="entry name" value="Spa2/Sph1"/>
</dbReference>
<dbReference type="InterPro" id="IPR056439">
    <property type="entry name" value="VBS_C3G9"/>
</dbReference>
<feature type="coiled-coil region" evidence="2">
    <location>
        <begin position="551"/>
        <end position="633"/>
    </location>
</feature>
<reference evidence="7 8" key="1">
    <citation type="submission" date="2019-06" db="EMBL/GenBank/DDBJ databases">
        <authorList>
            <person name="Palmer J.M."/>
        </authorList>
    </citation>
    <scope>NUCLEOTIDE SEQUENCE [LARGE SCALE GENOMIC DNA]</scope>
    <source>
        <strain evidence="5 7">TWF102</strain>
        <strain evidence="6 8">TWF703</strain>
    </source>
</reference>
<dbReference type="PANTHER" id="PTHR21601:SF0">
    <property type="entry name" value="PROTEIN SPA2-RELATED"/>
    <property type="match status" value="1"/>
</dbReference>
<feature type="region of interest" description="Disordered" evidence="3">
    <location>
        <begin position="225"/>
        <end position="412"/>
    </location>
</feature>
<name>A0A7C8JPD6_ORBOL</name>
<dbReference type="GO" id="GO:1902716">
    <property type="term" value="C:cell cortex of growing cell tip"/>
    <property type="evidence" value="ECO:0007669"/>
    <property type="project" value="TreeGrafter"/>
</dbReference>
<evidence type="ECO:0000313" key="8">
    <source>
        <dbReference type="Proteomes" id="UP000480548"/>
    </source>
</evidence>
<feature type="compositionally biased region" description="Polar residues" evidence="3">
    <location>
        <begin position="30"/>
        <end position="40"/>
    </location>
</feature>
<feature type="domain" description="GIT Spa2 homology (SHD)" evidence="4">
    <location>
        <begin position="131"/>
        <end position="161"/>
    </location>
</feature>
<dbReference type="GO" id="GO:0005826">
    <property type="term" value="C:actomyosin contractile ring"/>
    <property type="evidence" value="ECO:0007669"/>
    <property type="project" value="TreeGrafter"/>
</dbReference>
<dbReference type="EMBL" id="WIQZ01000206">
    <property type="protein sequence ID" value="KAF3118804.1"/>
    <property type="molecule type" value="Genomic_DNA"/>
</dbReference>
<feature type="compositionally biased region" description="Acidic residues" evidence="3">
    <location>
        <begin position="359"/>
        <end position="374"/>
    </location>
</feature>
<dbReference type="EMBL" id="WIQW01000009">
    <property type="protein sequence ID" value="KAF3107883.1"/>
    <property type="molecule type" value="Genomic_DNA"/>
</dbReference>
<feature type="compositionally biased region" description="Gly residues" evidence="3">
    <location>
        <begin position="532"/>
        <end position="544"/>
    </location>
</feature>
<feature type="domain" description="GIT Spa2 homology (SHD)" evidence="4">
    <location>
        <begin position="199"/>
        <end position="229"/>
    </location>
</feature>
<evidence type="ECO:0000256" key="1">
    <source>
        <dbReference type="ARBA" id="ARBA00022737"/>
    </source>
</evidence>
<dbReference type="InterPro" id="IPR022018">
    <property type="entry name" value="GIT1_C"/>
</dbReference>
<feature type="region of interest" description="Disordered" evidence="3">
    <location>
        <begin position="792"/>
        <end position="811"/>
    </location>
</feature>
<feature type="compositionally biased region" description="Acidic residues" evidence="3">
    <location>
        <begin position="770"/>
        <end position="785"/>
    </location>
</feature>
<accession>A0A7C8JPD6</accession>
<dbReference type="PANTHER" id="PTHR21601">
    <property type="entry name" value="SPA2 PROTEIN"/>
    <property type="match status" value="1"/>
</dbReference>
<dbReference type="Pfam" id="PF12205">
    <property type="entry name" value="GIT1_C"/>
    <property type="match status" value="1"/>
</dbReference>
<gene>
    <name evidence="6" type="primary">SPA2</name>
    <name evidence="5" type="ORF">TWF102_011373</name>
    <name evidence="6" type="ORF">TWF703_004274</name>
</gene>
<feature type="compositionally biased region" description="Polar residues" evidence="3">
    <location>
        <begin position="794"/>
        <end position="810"/>
    </location>
</feature>
<proteinExistence type="predicted"/>
<evidence type="ECO:0000313" key="6">
    <source>
        <dbReference type="EMBL" id="KAF3118804.1"/>
    </source>
</evidence>
<feature type="compositionally biased region" description="Low complexity" evidence="3">
    <location>
        <begin position="41"/>
        <end position="63"/>
    </location>
</feature>
<keyword evidence="2" id="KW-0175">Coiled coil</keyword>
<feature type="region of interest" description="Disordered" evidence="3">
    <location>
        <begin position="764"/>
        <end position="785"/>
    </location>
</feature>
<feature type="compositionally biased region" description="Polar residues" evidence="3">
    <location>
        <begin position="396"/>
        <end position="410"/>
    </location>
</feature>
<dbReference type="Pfam" id="PF08518">
    <property type="entry name" value="GIT_SHD"/>
    <property type="match status" value="2"/>
</dbReference>
<feature type="region of interest" description="Disordered" evidence="3">
    <location>
        <begin position="157"/>
        <end position="208"/>
    </location>
</feature>
<feature type="coiled-coil region" evidence="2">
    <location>
        <begin position="416"/>
        <end position="524"/>
    </location>
</feature>
<evidence type="ECO:0000313" key="5">
    <source>
        <dbReference type="EMBL" id="KAF3107883.1"/>
    </source>
</evidence>
<dbReference type="AlphaFoldDB" id="A0A7C8JPD6"/>
<dbReference type="Pfam" id="PF23742">
    <property type="entry name" value="VBS_C3G9"/>
    <property type="match status" value="1"/>
</dbReference>
<feature type="compositionally biased region" description="Low complexity" evidence="3">
    <location>
        <begin position="823"/>
        <end position="832"/>
    </location>
</feature>
<comment type="caution">
    <text evidence="6">The sequence shown here is derived from an EMBL/GenBank/DDBJ whole genome shotgun (WGS) entry which is preliminary data.</text>
</comment>
<feature type="compositionally biased region" description="Polar residues" evidence="3">
    <location>
        <begin position="239"/>
        <end position="252"/>
    </location>
</feature>
<evidence type="ECO:0000256" key="2">
    <source>
        <dbReference type="SAM" id="Coils"/>
    </source>
</evidence>
<feature type="region of interest" description="Disordered" evidence="3">
    <location>
        <begin position="526"/>
        <end position="547"/>
    </location>
</feature>
<dbReference type="Proteomes" id="UP000475325">
    <property type="component" value="Unassembled WGS sequence"/>
</dbReference>
<dbReference type="Proteomes" id="UP000480548">
    <property type="component" value="Unassembled WGS sequence"/>
</dbReference>
<evidence type="ECO:0000313" key="7">
    <source>
        <dbReference type="Proteomes" id="UP000475325"/>
    </source>
</evidence>
<dbReference type="InterPro" id="IPR013724">
    <property type="entry name" value="GIT_SHD"/>
</dbReference>
<feature type="region of interest" description="Disordered" evidence="3">
    <location>
        <begin position="1"/>
        <end position="109"/>
    </location>
</feature>
<dbReference type="GO" id="GO:0005078">
    <property type="term" value="F:MAP-kinase scaffold activity"/>
    <property type="evidence" value="ECO:0007669"/>
    <property type="project" value="TreeGrafter"/>
</dbReference>
<evidence type="ECO:0000256" key="3">
    <source>
        <dbReference type="SAM" id="MobiDB-lite"/>
    </source>
</evidence>
<keyword evidence="1" id="KW-0677">Repeat</keyword>